<dbReference type="SUPFAM" id="SSF53335">
    <property type="entry name" value="S-adenosyl-L-methionine-dependent methyltransferases"/>
    <property type="match status" value="1"/>
</dbReference>
<reference evidence="5 6" key="1">
    <citation type="submission" date="2020-01" db="EMBL/GenBank/DDBJ databases">
        <authorList>
            <consortium name="DOE Joint Genome Institute"/>
            <person name="Haridas S."/>
            <person name="Albert R."/>
            <person name="Binder M."/>
            <person name="Bloem J."/>
            <person name="Labutti K."/>
            <person name="Salamov A."/>
            <person name="Andreopoulos B."/>
            <person name="Baker S.E."/>
            <person name="Barry K."/>
            <person name="Bills G."/>
            <person name="Bluhm B.H."/>
            <person name="Cannon C."/>
            <person name="Castanera R."/>
            <person name="Culley D.E."/>
            <person name="Daum C."/>
            <person name="Ezra D."/>
            <person name="Gonzalez J.B."/>
            <person name="Henrissat B."/>
            <person name="Kuo A."/>
            <person name="Liang C."/>
            <person name="Lipzen A."/>
            <person name="Lutzoni F."/>
            <person name="Magnuson J."/>
            <person name="Mondo S."/>
            <person name="Nolan M."/>
            <person name="Ohm R."/>
            <person name="Pangilinan J."/>
            <person name="Park H.-J.H."/>
            <person name="Ramirez L."/>
            <person name="Alfaro M."/>
            <person name="Sun H."/>
            <person name="Tritt A."/>
            <person name="Yoshinaga Y."/>
            <person name="Zwiers L.-H.L."/>
            <person name="Turgeon B.G."/>
            <person name="Goodwin S.B."/>
            <person name="Spatafora J.W."/>
            <person name="Crous P.W."/>
            <person name="Grigoriev I.V."/>
        </authorList>
    </citation>
    <scope>NUCLEOTIDE SEQUENCE [LARGE SCALE GENOMIC DNA]</scope>
    <source>
        <strain evidence="5 6">CBS 611.86</strain>
    </source>
</reference>
<dbReference type="Pfam" id="PF03059">
    <property type="entry name" value="NAS"/>
    <property type="match status" value="2"/>
</dbReference>
<dbReference type="PANTHER" id="PTHR32266">
    <property type="entry name" value="NICOTIANAMINE SYNTHASE 3"/>
    <property type="match status" value="1"/>
</dbReference>
<organism evidence="5 6">
    <name type="scientific">Massariosphaeria phaeospora</name>
    <dbReference type="NCBI Taxonomy" id="100035"/>
    <lineage>
        <taxon>Eukaryota</taxon>
        <taxon>Fungi</taxon>
        <taxon>Dikarya</taxon>
        <taxon>Ascomycota</taxon>
        <taxon>Pezizomycotina</taxon>
        <taxon>Dothideomycetes</taxon>
        <taxon>Pleosporomycetidae</taxon>
        <taxon>Pleosporales</taxon>
        <taxon>Pleosporales incertae sedis</taxon>
        <taxon>Massariosphaeria</taxon>
    </lineage>
</organism>
<sequence>MDTPHLPATGFNTSNPCHRQHQRNDTPPSTPNTMASSAHQLADELRSIYHSLVVLPSLVPGEQVNRLLTRLVNLCTAPYSDDLASYLLSIQGVDDLCKQLRPLCATAEGELERHWASRIIEESTRLQSTHTPYPTPLRSKPPFKHQLTTPTPLSPTCRPTPCRLAFLGSGPLPLTSLCLLARYPDARVHNIDRDIDALGVSRRLAERLGGDVSGRMSWACEDVAADESARGGGVDKDKDKDGFLAKTDWRAFQVVFLAALVGLDTQAKLAVLEMLARKLEVGTLVVVRSARGLRGVLYPVLELSDDLARIGYEVLVEVHPWTKVVNSIVILRVKER</sequence>
<keyword evidence="2" id="KW-0808">Transferase</keyword>
<evidence type="ECO:0000313" key="5">
    <source>
        <dbReference type="EMBL" id="KAF2876064.1"/>
    </source>
</evidence>
<dbReference type="InterPro" id="IPR018247">
    <property type="entry name" value="EF_Hand_1_Ca_BS"/>
</dbReference>
<feature type="region of interest" description="Disordered" evidence="4">
    <location>
        <begin position="1"/>
        <end position="38"/>
    </location>
</feature>
<evidence type="ECO:0000256" key="3">
    <source>
        <dbReference type="ARBA" id="ARBA00022691"/>
    </source>
</evidence>
<feature type="region of interest" description="Disordered" evidence="4">
    <location>
        <begin position="126"/>
        <end position="154"/>
    </location>
</feature>
<dbReference type="PANTHER" id="PTHR32266:SF12">
    <property type="entry name" value="NICOTIANAMINE SYNTHASE 3"/>
    <property type="match status" value="1"/>
</dbReference>
<evidence type="ECO:0000256" key="4">
    <source>
        <dbReference type="SAM" id="MobiDB-lite"/>
    </source>
</evidence>
<keyword evidence="3" id="KW-0949">S-adenosyl-L-methionine</keyword>
<accession>A0A7C8MSQ2</accession>
<evidence type="ECO:0000313" key="6">
    <source>
        <dbReference type="Proteomes" id="UP000481861"/>
    </source>
</evidence>
<dbReference type="InterPro" id="IPR004298">
    <property type="entry name" value="Nicotian_synth"/>
</dbReference>
<dbReference type="GO" id="GO:0030410">
    <property type="term" value="F:nicotianamine synthase activity"/>
    <property type="evidence" value="ECO:0007669"/>
    <property type="project" value="InterPro"/>
</dbReference>
<comment type="caution">
    <text evidence="5">The sequence shown here is derived from an EMBL/GenBank/DDBJ whole genome shotgun (WGS) entry which is preliminary data.</text>
</comment>
<dbReference type="OrthoDB" id="1858069at2759"/>
<dbReference type="Gene3D" id="3.40.50.150">
    <property type="entry name" value="Vaccinia Virus protein VP39"/>
    <property type="match status" value="1"/>
</dbReference>
<dbReference type="PROSITE" id="PS00018">
    <property type="entry name" value="EF_HAND_1"/>
    <property type="match status" value="1"/>
</dbReference>
<dbReference type="Proteomes" id="UP000481861">
    <property type="component" value="Unassembled WGS sequence"/>
</dbReference>
<comment type="similarity">
    <text evidence="1">Belongs to the nicotianamine synthase (NAS)-like family.</text>
</comment>
<dbReference type="GO" id="GO:0030418">
    <property type="term" value="P:nicotianamine biosynthetic process"/>
    <property type="evidence" value="ECO:0007669"/>
    <property type="project" value="InterPro"/>
</dbReference>
<dbReference type="AlphaFoldDB" id="A0A7C8MSQ2"/>
<name>A0A7C8MSQ2_9PLEO</name>
<dbReference type="PROSITE" id="PS51142">
    <property type="entry name" value="NAS"/>
    <property type="match status" value="1"/>
</dbReference>
<gene>
    <name evidence="5" type="ORF">BDV95DRAFT_626358</name>
</gene>
<dbReference type="InterPro" id="IPR029063">
    <property type="entry name" value="SAM-dependent_MTases_sf"/>
</dbReference>
<evidence type="ECO:0000256" key="2">
    <source>
        <dbReference type="ARBA" id="ARBA00022679"/>
    </source>
</evidence>
<proteinExistence type="inferred from homology"/>
<feature type="compositionally biased region" description="Polar residues" evidence="4">
    <location>
        <begin position="25"/>
        <end position="38"/>
    </location>
</feature>
<keyword evidence="6" id="KW-1185">Reference proteome</keyword>
<evidence type="ECO:0000256" key="1">
    <source>
        <dbReference type="ARBA" id="ARBA00007009"/>
    </source>
</evidence>
<protein>
    <submittedName>
        <fullName evidence="5">Nicotianamine synthase</fullName>
    </submittedName>
</protein>
<dbReference type="EMBL" id="JAADJZ010000004">
    <property type="protein sequence ID" value="KAF2876064.1"/>
    <property type="molecule type" value="Genomic_DNA"/>
</dbReference>